<accession>A0A7J8GRQ1</accession>
<protein>
    <submittedName>
        <fullName evidence="1">Uncharacterized protein</fullName>
    </submittedName>
</protein>
<reference evidence="1 2" key="1">
    <citation type="journal article" date="2020" name="Nature">
        <title>Six reference-quality genomes reveal evolution of bat adaptations.</title>
        <authorList>
            <person name="Jebb D."/>
            <person name="Huang Z."/>
            <person name="Pippel M."/>
            <person name="Hughes G.M."/>
            <person name="Lavrichenko K."/>
            <person name="Devanna P."/>
            <person name="Winkler S."/>
            <person name="Jermiin L.S."/>
            <person name="Skirmuntt E.C."/>
            <person name="Katzourakis A."/>
            <person name="Burkitt-Gray L."/>
            <person name="Ray D.A."/>
            <person name="Sullivan K.A.M."/>
            <person name="Roscito J.G."/>
            <person name="Kirilenko B.M."/>
            <person name="Davalos L.M."/>
            <person name="Corthals A.P."/>
            <person name="Power M.L."/>
            <person name="Jones G."/>
            <person name="Ransome R.D."/>
            <person name="Dechmann D.K.N."/>
            <person name="Locatelli A.G."/>
            <person name="Puechmaille S.J."/>
            <person name="Fedrigo O."/>
            <person name="Jarvis E.D."/>
            <person name="Hiller M."/>
            <person name="Vernes S.C."/>
            <person name="Myers E.W."/>
            <person name="Teeling E.C."/>
        </authorList>
    </citation>
    <scope>NUCLEOTIDE SEQUENCE [LARGE SCALE GENOMIC DNA]</scope>
    <source>
        <strain evidence="1">MMolMol1</strain>
        <tissue evidence="1">Muscle</tissue>
    </source>
</reference>
<comment type="caution">
    <text evidence="1">The sequence shown here is derived from an EMBL/GenBank/DDBJ whole genome shotgun (WGS) entry which is preliminary data.</text>
</comment>
<dbReference type="EMBL" id="JACASF010000008">
    <property type="protein sequence ID" value="KAF6462289.1"/>
    <property type="molecule type" value="Genomic_DNA"/>
</dbReference>
<organism evidence="1 2">
    <name type="scientific">Molossus molossus</name>
    <name type="common">Pallas' mastiff bat</name>
    <name type="synonym">Vespertilio molossus</name>
    <dbReference type="NCBI Taxonomy" id="27622"/>
    <lineage>
        <taxon>Eukaryota</taxon>
        <taxon>Metazoa</taxon>
        <taxon>Chordata</taxon>
        <taxon>Craniata</taxon>
        <taxon>Vertebrata</taxon>
        <taxon>Euteleostomi</taxon>
        <taxon>Mammalia</taxon>
        <taxon>Eutheria</taxon>
        <taxon>Laurasiatheria</taxon>
        <taxon>Chiroptera</taxon>
        <taxon>Yangochiroptera</taxon>
        <taxon>Molossidae</taxon>
        <taxon>Molossus</taxon>
    </lineage>
</organism>
<proteinExistence type="predicted"/>
<name>A0A7J8GRQ1_MOLMO</name>
<dbReference type="AlphaFoldDB" id="A0A7J8GRQ1"/>
<dbReference type="Proteomes" id="UP000550707">
    <property type="component" value="Unassembled WGS sequence"/>
</dbReference>
<keyword evidence="2" id="KW-1185">Reference proteome</keyword>
<sequence>MSTFMLPLVLRDWCSEEKMKPLEKADLKIKSSRYWTRDVAISRTAFSTLQIAILNAEKVPFSSSGDEGGSTTFWQEQGLWSQTLLGSNFSFPTSCGIAGTHTLSLSLLIFQMRKITSVFEVVFPELAIIYVKV</sequence>
<evidence type="ECO:0000313" key="2">
    <source>
        <dbReference type="Proteomes" id="UP000550707"/>
    </source>
</evidence>
<gene>
    <name evidence="1" type="ORF">HJG59_011325</name>
</gene>
<evidence type="ECO:0000313" key="1">
    <source>
        <dbReference type="EMBL" id="KAF6462289.1"/>
    </source>
</evidence>
<dbReference type="InParanoid" id="A0A7J8GRQ1"/>